<evidence type="ECO:0000313" key="2">
    <source>
        <dbReference type="Proteomes" id="UP000821845"/>
    </source>
</evidence>
<accession>A0ACB7RLH7</accession>
<dbReference type="Proteomes" id="UP000821845">
    <property type="component" value="Chromosome 8"/>
</dbReference>
<evidence type="ECO:0000313" key="1">
    <source>
        <dbReference type="EMBL" id="KAH6923792.1"/>
    </source>
</evidence>
<gene>
    <name evidence="1" type="ORF">HPB50_007098</name>
</gene>
<sequence>MYNITDKEMHYRFKSRVDGKKVFEEKKSTILQYIKTLSKNKLSDVTAFRGPLDYDQLLVYATCGPSHECIWVGGEGRQGVHPGLEHELEINEQRDVGHVFIEVLQSRGRSMTDSPKGKGLAGLVRTLGLSVLKTRLPTSLSGRARARFVELLRRRWERPYGPLYDAGEQDSHDMVWLNT</sequence>
<comment type="caution">
    <text evidence="1">The sequence shown here is derived from an EMBL/GenBank/DDBJ whole genome shotgun (WGS) entry which is preliminary data.</text>
</comment>
<name>A0ACB7RLH7_HYAAI</name>
<dbReference type="EMBL" id="CM023488">
    <property type="protein sequence ID" value="KAH6923792.1"/>
    <property type="molecule type" value="Genomic_DNA"/>
</dbReference>
<keyword evidence="2" id="KW-1185">Reference proteome</keyword>
<organism evidence="1 2">
    <name type="scientific">Hyalomma asiaticum</name>
    <name type="common">Tick</name>
    <dbReference type="NCBI Taxonomy" id="266040"/>
    <lineage>
        <taxon>Eukaryota</taxon>
        <taxon>Metazoa</taxon>
        <taxon>Ecdysozoa</taxon>
        <taxon>Arthropoda</taxon>
        <taxon>Chelicerata</taxon>
        <taxon>Arachnida</taxon>
        <taxon>Acari</taxon>
        <taxon>Parasitiformes</taxon>
        <taxon>Ixodida</taxon>
        <taxon>Ixodoidea</taxon>
        <taxon>Ixodidae</taxon>
        <taxon>Hyalomminae</taxon>
        <taxon>Hyalomma</taxon>
    </lineage>
</organism>
<reference evidence="1" key="1">
    <citation type="submission" date="2020-05" db="EMBL/GenBank/DDBJ databases">
        <title>Large-scale comparative analyses of tick genomes elucidate their genetic diversity and vector capacities.</title>
        <authorList>
            <person name="Jia N."/>
            <person name="Wang J."/>
            <person name="Shi W."/>
            <person name="Du L."/>
            <person name="Sun Y."/>
            <person name="Zhan W."/>
            <person name="Jiang J."/>
            <person name="Wang Q."/>
            <person name="Zhang B."/>
            <person name="Ji P."/>
            <person name="Sakyi L.B."/>
            <person name="Cui X."/>
            <person name="Yuan T."/>
            <person name="Jiang B."/>
            <person name="Yang W."/>
            <person name="Lam T.T.-Y."/>
            <person name="Chang Q."/>
            <person name="Ding S."/>
            <person name="Wang X."/>
            <person name="Zhu J."/>
            <person name="Ruan X."/>
            <person name="Zhao L."/>
            <person name="Wei J."/>
            <person name="Que T."/>
            <person name="Du C."/>
            <person name="Cheng J."/>
            <person name="Dai P."/>
            <person name="Han X."/>
            <person name="Huang E."/>
            <person name="Gao Y."/>
            <person name="Liu J."/>
            <person name="Shao H."/>
            <person name="Ye R."/>
            <person name="Li L."/>
            <person name="Wei W."/>
            <person name="Wang X."/>
            <person name="Wang C."/>
            <person name="Yang T."/>
            <person name="Huo Q."/>
            <person name="Li W."/>
            <person name="Guo W."/>
            <person name="Chen H."/>
            <person name="Zhou L."/>
            <person name="Ni X."/>
            <person name="Tian J."/>
            <person name="Zhou Y."/>
            <person name="Sheng Y."/>
            <person name="Liu T."/>
            <person name="Pan Y."/>
            <person name="Xia L."/>
            <person name="Li J."/>
            <person name="Zhao F."/>
            <person name="Cao W."/>
        </authorList>
    </citation>
    <scope>NUCLEOTIDE SEQUENCE</scope>
    <source>
        <strain evidence="1">Hyas-2018</strain>
    </source>
</reference>
<protein>
    <submittedName>
        <fullName evidence="1">Uncharacterized protein</fullName>
    </submittedName>
</protein>
<proteinExistence type="predicted"/>